<evidence type="ECO:0000313" key="1">
    <source>
        <dbReference type="EMBL" id="AJM92691.1"/>
    </source>
</evidence>
<dbReference type="AlphaFoldDB" id="A0A0C5BWL8"/>
<dbReference type="GeneID" id="41600596"/>
<dbReference type="Proteomes" id="UP000032027">
    <property type="component" value="Chromosome"/>
</dbReference>
<dbReference type="RefSeq" id="WP_148703487.1">
    <property type="nucleotide sequence ID" value="NZ_CP010868.1"/>
</dbReference>
<accession>A0A0C5BWL8</accession>
<keyword evidence="2" id="KW-1185">Reference proteome</keyword>
<reference evidence="1 2" key="2">
    <citation type="journal article" date="2016" name="ISME J.">
        <title>Physiological and genomic characterization of two novel marine thaumarchaeal strains indicates niche differentiation.</title>
        <authorList>
            <person name="Bayer B."/>
            <person name="Vojvoda J."/>
            <person name="Offre P."/>
            <person name="Alves R.J."/>
            <person name="Elisabeth N.H."/>
            <person name="Garcia J.A."/>
            <person name="Volland J.M."/>
            <person name="Srivastava A."/>
            <person name="Schleper C."/>
            <person name="Herndl G.J."/>
        </authorList>
    </citation>
    <scope>NUCLEOTIDE SEQUENCE [LARGE SCALE GENOMIC DNA]</scope>
    <source>
        <strain evidence="1 2">D3C</strain>
    </source>
</reference>
<dbReference type="EMBL" id="CP010868">
    <property type="protein sequence ID" value="AJM92691.1"/>
    <property type="molecule type" value="Genomic_DNA"/>
</dbReference>
<dbReference type="HOGENOM" id="CLU_2646049_0_0_2"/>
<gene>
    <name evidence="1" type="ORF">NPIRD3C_1479</name>
</gene>
<dbReference type="OrthoDB" id="2848at2157"/>
<reference evidence="1 2" key="3">
    <citation type="journal article" date="2019" name="Int. J. Syst. Evol. Microbiol.">
        <title>Nitrosopumilus adriaticus sp. nov. and Nitrosopumilus piranensis sp. nov., two ammonia-oxidizing archaea from the Adriatic Sea and members of the class Nitrososphaeria.</title>
        <authorList>
            <person name="Bayer B."/>
            <person name="Vojvoda J."/>
            <person name="Reinthaler T."/>
            <person name="Reyes C."/>
            <person name="Pinto M."/>
            <person name="Herndl G.J."/>
        </authorList>
    </citation>
    <scope>NUCLEOTIDE SEQUENCE [LARGE SCALE GENOMIC DNA]</scope>
    <source>
        <strain evidence="1 2">D3C</strain>
    </source>
</reference>
<sequence>MSLNEKISKILENFENTSSDEIIAVLKQIQPQFKSTLTSEYLDGKIQKILDAKDESEKMKQCKALTPYLDWYLQGL</sequence>
<organism evidence="1 2">
    <name type="scientific">Nitrosopumilus piranensis</name>
    <dbReference type="NCBI Taxonomy" id="1582439"/>
    <lineage>
        <taxon>Archaea</taxon>
        <taxon>Nitrososphaerota</taxon>
        <taxon>Nitrososphaeria</taxon>
        <taxon>Nitrosopumilales</taxon>
        <taxon>Nitrosopumilaceae</taxon>
        <taxon>Nitrosopumilus</taxon>
    </lineage>
</organism>
<protein>
    <submittedName>
        <fullName evidence="1">Uncharacterized protein</fullName>
    </submittedName>
</protein>
<name>A0A0C5BWL8_9ARCH</name>
<dbReference type="PATRIC" id="fig|1582439.9.peg.1527"/>
<proteinExistence type="predicted"/>
<dbReference type="KEGG" id="nid:NPIRD3C_1479"/>
<reference evidence="2" key="1">
    <citation type="submission" date="2015-02" db="EMBL/GenBank/DDBJ databases">
        <title>Characterization of two novel Thaumarchaeota isolated from the Northern Adriatic Sea.</title>
        <authorList>
            <person name="Bayer B."/>
            <person name="Vojvoda J."/>
            <person name="Offre P."/>
            <person name="Srivastava A."/>
            <person name="Elisabeth N."/>
            <person name="Garcia J.A.L."/>
            <person name="Schleper C."/>
            <person name="Herndl G.J."/>
        </authorList>
    </citation>
    <scope>NUCLEOTIDE SEQUENCE [LARGE SCALE GENOMIC DNA]</scope>
    <source>
        <strain evidence="2">D3C</strain>
    </source>
</reference>
<dbReference type="STRING" id="1582439.NPIRD3C_1479"/>
<evidence type="ECO:0000313" key="2">
    <source>
        <dbReference type="Proteomes" id="UP000032027"/>
    </source>
</evidence>